<evidence type="ECO:0000313" key="3">
    <source>
        <dbReference type="Proteomes" id="UP000283522"/>
    </source>
</evidence>
<sequence>MPSSRSFRSWVTSKKGCSTHFMYNFLQRISLSILLGAGLISCSPEGASSVEELDVVYTNHDPGFDFTKKNTFALPDKVVSISSENPGSGDEPNYLPPQLANPILATLRSNMRAMGYTEVDESAGPDLILLPSALQTTEVYYYYDWWYWSWYYPGYGTGWGWYYPGYYPPTVTAVKTGSIFVQMTSPKDISSSNQIPVTWIAIVNGLLEGEESQAANRIDRTLDQAFSQSPYLQK</sequence>
<dbReference type="Gene3D" id="3.30.160.670">
    <property type="match status" value="1"/>
</dbReference>
<name>A0A418PM26_9BACT</name>
<dbReference type="EMBL" id="QXML01000013">
    <property type="protein sequence ID" value="RIW12589.1"/>
    <property type="molecule type" value="Genomic_DNA"/>
</dbReference>
<dbReference type="InterPro" id="IPR025411">
    <property type="entry name" value="DUF4136"/>
</dbReference>
<dbReference type="Pfam" id="PF13590">
    <property type="entry name" value="DUF4136"/>
    <property type="match status" value="1"/>
</dbReference>
<feature type="domain" description="DUF4136" evidence="1">
    <location>
        <begin position="56"/>
        <end position="231"/>
    </location>
</feature>
<dbReference type="Proteomes" id="UP000283522">
    <property type="component" value="Unassembled WGS sequence"/>
</dbReference>
<keyword evidence="3" id="KW-1185">Reference proteome</keyword>
<organism evidence="2 3">
    <name type="scientific">Algoriphagus lacus</name>
    <dbReference type="NCBI Taxonomy" id="2056311"/>
    <lineage>
        <taxon>Bacteria</taxon>
        <taxon>Pseudomonadati</taxon>
        <taxon>Bacteroidota</taxon>
        <taxon>Cytophagia</taxon>
        <taxon>Cytophagales</taxon>
        <taxon>Cyclobacteriaceae</taxon>
        <taxon>Algoriphagus</taxon>
    </lineage>
</organism>
<accession>A0A418PM26</accession>
<dbReference type="AlphaFoldDB" id="A0A418PM26"/>
<protein>
    <submittedName>
        <fullName evidence="2">DUF4136 domain-containing protein</fullName>
    </submittedName>
</protein>
<reference evidence="2 3" key="1">
    <citation type="submission" date="2018-09" db="EMBL/GenBank/DDBJ databases">
        <authorList>
            <person name="Wang X."/>
            <person name="Du Z."/>
        </authorList>
    </citation>
    <scope>NUCLEOTIDE SEQUENCE [LARGE SCALE GENOMIC DNA]</scope>
    <source>
        <strain evidence="2 3">N3</strain>
    </source>
</reference>
<evidence type="ECO:0000259" key="1">
    <source>
        <dbReference type="Pfam" id="PF13590"/>
    </source>
</evidence>
<comment type="caution">
    <text evidence="2">The sequence shown here is derived from an EMBL/GenBank/DDBJ whole genome shotgun (WGS) entry which is preliminary data.</text>
</comment>
<gene>
    <name evidence="2" type="ORF">D0X99_18940</name>
</gene>
<evidence type="ECO:0000313" key="2">
    <source>
        <dbReference type="EMBL" id="RIW12589.1"/>
    </source>
</evidence>
<proteinExistence type="predicted"/>